<feature type="compositionally biased region" description="Basic and acidic residues" evidence="1">
    <location>
        <begin position="19"/>
        <end position="29"/>
    </location>
</feature>
<dbReference type="EMBL" id="CAMXCT020000750">
    <property type="protein sequence ID" value="CAL1136180.1"/>
    <property type="molecule type" value="Genomic_DNA"/>
</dbReference>
<dbReference type="Proteomes" id="UP001152797">
    <property type="component" value="Unassembled WGS sequence"/>
</dbReference>
<protein>
    <submittedName>
        <fullName evidence="3">Nephrocystin-3</fullName>
    </submittedName>
</protein>
<dbReference type="EMBL" id="CAMXCT030000750">
    <property type="protein sequence ID" value="CAL4770117.1"/>
    <property type="molecule type" value="Genomic_DNA"/>
</dbReference>
<accession>A0A9P1FQ99</accession>
<feature type="compositionally biased region" description="Low complexity" evidence="1">
    <location>
        <begin position="52"/>
        <end position="62"/>
    </location>
</feature>
<sequence>MVQPVQQTAMLQRPAPPERPPDTRPREALEMPMRSEAWSARSEAKSSDPEWAGSAEEAAGAAPMQHPVPPRQPAFSHQDAQLLDQVVHQALDLTKNRQFAEAERCLAQLASEHPELADSKEMKAAHQTVAICKQLNDS</sequence>
<organism evidence="2">
    <name type="scientific">Cladocopium goreaui</name>
    <dbReference type="NCBI Taxonomy" id="2562237"/>
    <lineage>
        <taxon>Eukaryota</taxon>
        <taxon>Sar</taxon>
        <taxon>Alveolata</taxon>
        <taxon>Dinophyceae</taxon>
        <taxon>Suessiales</taxon>
        <taxon>Symbiodiniaceae</taxon>
        <taxon>Cladocopium</taxon>
    </lineage>
</organism>
<evidence type="ECO:0000256" key="1">
    <source>
        <dbReference type="SAM" id="MobiDB-lite"/>
    </source>
</evidence>
<dbReference type="AlphaFoldDB" id="A0A9P1FQ99"/>
<evidence type="ECO:0000313" key="2">
    <source>
        <dbReference type="EMBL" id="CAI3982805.1"/>
    </source>
</evidence>
<dbReference type="EMBL" id="CAMXCT010000750">
    <property type="protein sequence ID" value="CAI3982805.1"/>
    <property type="molecule type" value="Genomic_DNA"/>
</dbReference>
<evidence type="ECO:0000313" key="4">
    <source>
        <dbReference type="Proteomes" id="UP001152797"/>
    </source>
</evidence>
<comment type="caution">
    <text evidence="2">The sequence shown here is derived from an EMBL/GenBank/DDBJ whole genome shotgun (WGS) entry which is preliminary data.</text>
</comment>
<name>A0A9P1FQ99_9DINO</name>
<dbReference type="OrthoDB" id="449098at2759"/>
<feature type="compositionally biased region" description="Polar residues" evidence="1">
    <location>
        <begin position="1"/>
        <end position="10"/>
    </location>
</feature>
<proteinExistence type="predicted"/>
<gene>
    <name evidence="2" type="ORF">C1SCF055_LOCUS10469</name>
</gene>
<reference evidence="2" key="1">
    <citation type="submission" date="2022-10" db="EMBL/GenBank/DDBJ databases">
        <authorList>
            <person name="Chen Y."/>
            <person name="Dougan E. K."/>
            <person name="Chan C."/>
            <person name="Rhodes N."/>
            <person name="Thang M."/>
        </authorList>
    </citation>
    <scope>NUCLEOTIDE SEQUENCE</scope>
</reference>
<keyword evidence="4" id="KW-1185">Reference proteome</keyword>
<feature type="region of interest" description="Disordered" evidence="1">
    <location>
        <begin position="1"/>
        <end position="77"/>
    </location>
</feature>
<reference evidence="3 4" key="2">
    <citation type="submission" date="2024-05" db="EMBL/GenBank/DDBJ databases">
        <authorList>
            <person name="Chen Y."/>
            <person name="Shah S."/>
            <person name="Dougan E. K."/>
            <person name="Thang M."/>
            <person name="Chan C."/>
        </authorList>
    </citation>
    <scope>NUCLEOTIDE SEQUENCE [LARGE SCALE GENOMIC DNA]</scope>
</reference>
<evidence type="ECO:0000313" key="3">
    <source>
        <dbReference type="EMBL" id="CAL4770117.1"/>
    </source>
</evidence>